<dbReference type="PANTHER" id="PTHR23028:SF53">
    <property type="entry name" value="ACYL_TRANSF_3 DOMAIN-CONTAINING PROTEIN"/>
    <property type="match status" value="1"/>
</dbReference>
<feature type="transmembrane region" description="Helical" evidence="1">
    <location>
        <begin position="166"/>
        <end position="183"/>
    </location>
</feature>
<evidence type="ECO:0000259" key="3">
    <source>
        <dbReference type="Pfam" id="PF19040"/>
    </source>
</evidence>
<protein>
    <submittedName>
        <fullName evidence="4">Acyltransferase</fullName>
    </submittedName>
</protein>
<feature type="transmembrane region" description="Helical" evidence="1">
    <location>
        <begin position="130"/>
        <end position="154"/>
    </location>
</feature>
<evidence type="ECO:0000313" key="5">
    <source>
        <dbReference type="Proteomes" id="UP000502297"/>
    </source>
</evidence>
<keyword evidence="4" id="KW-0808">Transferase</keyword>
<feature type="transmembrane region" description="Helical" evidence="1">
    <location>
        <begin position="30"/>
        <end position="51"/>
    </location>
</feature>
<dbReference type="RefSeq" id="WP_166221521.1">
    <property type="nucleotide sequence ID" value="NZ_CP049801.1"/>
</dbReference>
<dbReference type="GO" id="GO:0009103">
    <property type="term" value="P:lipopolysaccharide biosynthetic process"/>
    <property type="evidence" value="ECO:0007669"/>
    <property type="project" value="TreeGrafter"/>
</dbReference>
<keyword evidence="4" id="KW-0012">Acyltransferase</keyword>
<feature type="transmembrane region" description="Helical" evidence="1">
    <location>
        <begin position="303"/>
        <end position="321"/>
    </location>
</feature>
<keyword evidence="1" id="KW-1133">Transmembrane helix</keyword>
<dbReference type="Pfam" id="PF01757">
    <property type="entry name" value="Acyl_transf_3"/>
    <property type="match status" value="1"/>
</dbReference>
<evidence type="ECO:0000256" key="1">
    <source>
        <dbReference type="SAM" id="Phobius"/>
    </source>
</evidence>
<keyword evidence="5" id="KW-1185">Reference proteome</keyword>
<sequence length="634" mass="72763">MLFRNDINGLRAIAVLAVVIFHFNPHWLPGGFAGVDVFFVISGFLMTSIIFTGIEKNSFHLFKFYTARANRIIPVLTAMVSALFIFGWFYLAPDDYRHLAKQVEQSSIFSSNILFAKDGGYFDSNEKTKWLLHTWSLSVEWQFYIFFPILIVLIKKYLTFCGIRKFFLGLFLLSFCYCLYATHQDQNKAYFLLSSRAWEMLFGGLAFLFPVQLNSKSRIYAQMLGLGLIICSYIFISEETPWPGYMALLPVFGAYLIVLANVQNNILINNFLFRSLGKWSYSIYVWHWPLVVFGLYFSIEHWWLYGIPLSILIGYLSYQTIERIKLPTYNHWKNIYKVKPIYLAIFLLGFSYVVKATNGMEFHYPPEIRQVLADAENENPYDCVSKSDDDLSECMIGNASNIRAIVVGDSHANAVTTGISNALDLEKQGTITLSNSGCPYILNAEFNDNQCELINQKKQQYLAQHQGTPIILINRYLQRLEGENDPARVKTKNVLTINFSDHSTNKAEIYAAFAKNYEKTICDLTRHSKVYIVDSIPEVGFNVPQTMNQSIFRSGKTEHRTLPFKQYLARSEKLAQIQQNVAQKCGAEIIHSTAVLCTSDHCITQYQGRAIYRDGDHLNEYGNKLLTPLFKDIF</sequence>
<feature type="transmembrane region" description="Helical" evidence="1">
    <location>
        <begin position="341"/>
        <end position="360"/>
    </location>
</feature>
<dbReference type="GO" id="GO:0016747">
    <property type="term" value="F:acyltransferase activity, transferring groups other than amino-acyl groups"/>
    <property type="evidence" value="ECO:0007669"/>
    <property type="project" value="InterPro"/>
</dbReference>
<feature type="domain" description="Acyltransferase 3" evidence="2">
    <location>
        <begin position="5"/>
        <end position="313"/>
    </location>
</feature>
<dbReference type="GO" id="GO:0016020">
    <property type="term" value="C:membrane"/>
    <property type="evidence" value="ECO:0007669"/>
    <property type="project" value="TreeGrafter"/>
</dbReference>
<proteinExistence type="predicted"/>
<feature type="transmembrane region" description="Helical" evidence="1">
    <location>
        <begin position="242"/>
        <end position="260"/>
    </location>
</feature>
<dbReference type="InterPro" id="IPR043968">
    <property type="entry name" value="SGNH"/>
</dbReference>
<feature type="transmembrane region" description="Helical" evidence="1">
    <location>
        <begin position="218"/>
        <end position="236"/>
    </location>
</feature>
<accession>A0A6G8RS60</accession>
<feature type="transmembrane region" description="Helical" evidence="1">
    <location>
        <begin position="189"/>
        <end position="211"/>
    </location>
</feature>
<reference evidence="4 5" key="1">
    <citation type="submission" date="2020-03" db="EMBL/GenBank/DDBJ databases">
        <authorList>
            <person name="Zhu W."/>
        </authorList>
    </citation>
    <scope>NUCLEOTIDE SEQUENCE [LARGE SCALE GENOMIC DNA]</scope>
    <source>
        <strain evidence="4 5">323-1</strain>
    </source>
</reference>
<keyword evidence="1" id="KW-0812">Transmembrane</keyword>
<dbReference type="InterPro" id="IPR002656">
    <property type="entry name" value="Acyl_transf_3_dom"/>
</dbReference>
<dbReference type="AlphaFoldDB" id="A0A6G8RS60"/>
<feature type="domain" description="SGNH" evidence="3">
    <location>
        <begin position="383"/>
        <end position="631"/>
    </location>
</feature>
<dbReference type="InterPro" id="IPR050879">
    <property type="entry name" value="Acyltransferase_3"/>
</dbReference>
<gene>
    <name evidence="4" type="ORF">G8E00_01505</name>
</gene>
<dbReference type="Pfam" id="PF19040">
    <property type="entry name" value="SGNH"/>
    <property type="match status" value="1"/>
</dbReference>
<evidence type="ECO:0000313" key="4">
    <source>
        <dbReference type="EMBL" id="QIO04725.1"/>
    </source>
</evidence>
<feature type="transmembrane region" description="Helical" evidence="1">
    <location>
        <begin position="72"/>
        <end position="91"/>
    </location>
</feature>
<feature type="transmembrane region" description="Helical" evidence="1">
    <location>
        <begin position="7"/>
        <end position="24"/>
    </location>
</feature>
<dbReference type="PANTHER" id="PTHR23028">
    <property type="entry name" value="ACETYLTRANSFERASE"/>
    <property type="match status" value="1"/>
</dbReference>
<dbReference type="Proteomes" id="UP000502297">
    <property type="component" value="Chromosome"/>
</dbReference>
<name>A0A6G8RS60_9GAMM</name>
<organism evidence="4 5">
    <name type="scientific">Acinetobacter shaoyimingii</name>
    <dbReference type="NCBI Taxonomy" id="2715164"/>
    <lineage>
        <taxon>Bacteria</taxon>
        <taxon>Pseudomonadati</taxon>
        <taxon>Pseudomonadota</taxon>
        <taxon>Gammaproteobacteria</taxon>
        <taxon>Moraxellales</taxon>
        <taxon>Moraxellaceae</taxon>
        <taxon>Acinetobacter</taxon>
    </lineage>
</organism>
<evidence type="ECO:0000259" key="2">
    <source>
        <dbReference type="Pfam" id="PF01757"/>
    </source>
</evidence>
<keyword evidence="1" id="KW-0472">Membrane</keyword>
<feature type="transmembrane region" description="Helical" evidence="1">
    <location>
        <begin position="281"/>
        <end position="297"/>
    </location>
</feature>
<dbReference type="EMBL" id="CP049801">
    <property type="protein sequence ID" value="QIO04725.1"/>
    <property type="molecule type" value="Genomic_DNA"/>
</dbReference>
<dbReference type="KEGG" id="asha:G8E00_01505"/>